<dbReference type="InterPro" id="IPR000757">
    <property type="entry name" value="Beta-glucanase-like"/>
</dbReference>
<evidence type="ECO:0000313" key="5">
    <source>
        <dbReference type="EMBL" id="GAA5508702.1"/>
    </source>
</evidence>
<dbReference type="InterPro" id="IPR050546">
    <property type="entry name" value="Glycosyl_Hydrlase_16"/>
</dbReference>
<protein>
    <recommendedName>
        <fullName evidence="4">GH16 domain-containing protein</fullName>
    </recommendedName>
</protein>
<organism evidence="5 6">
    <name type="scientific">Novipirellula caenicola</name>
    <dbReference type="NCBI Taxonomy" id="1536901"/>
    <lineage>
        <taxon>Bacteria</taxon>
        <taxon>Pseudomonadati</taxon>
        <taxon>Planctomycetota</taxon>
        <taxon>Planctomycetia</taxon>
        <taxon>Pirellulales</taxon>
        <taxon>Pirellulaceae</taxon>
        <taxon>Novipirellula</taxon>
    </lineage>
</organism>
<dbReference type="EMBL" id="BAABRO010000010">
    <property type="protein sequence ID" value="GAA5508702.1"/>
    <property type="molecule type" value="Genomic_DNA"/>
</dbReference>
<feature type="signal peptide" evidence="3">
    <location>
        <begin position="1"/>
        <end position="24"/>
    </location>
</feature>
<evidence type="ECO:0000256" key="2">
    <source>
        <dbReference type="SAM" id="MobiDB-lite"/>
    </source>
</evidence>
<comment type="similarity">
    <text evidence="1">Belongs to the glycosyl hydrolase 16 family.</text>
</comment>
<dbReference type="PANTHER" id="PTHR10963:SF55">
    <property type="entry name" value="GLYCOSIDE HYDROLASE FAMILY 16 PROTEIN"/>
    <property type="match status" value="1"/>
</dbReference>
<dbReference type="Proteomes" id="UP001416858">
    <property type="component" value="Unassembled WGS sequence"/>
</dbReference>
<feature type="region of interest" description="Disordered" evidence="2">
    <location>
        <begin position="308"/>
        <end position="336"/>
    </location>
</feature>
<dbReference type="PANTHER" id="PTHR10963">
    <property type="entry name" value="GLYCOSYL HYDROLASE-RELATED"/>
    <property type="match status" value="1"/>
</dbReference>
<evidence type="ECO:0000256" key="1">
    <source>
        <dbReference type="ARBA" id="ARBA00006865"/>
    </source>
</evidence>
<accession>A0ABP9VXZ7</accession>
<name>A0ABP9VXZ7_9BACT</name>
<keyword evidence="3" id="KW-0732">Signal</keyword>
<dbReference type="PROSITE" id="PS51762">
    <property type="entry name" value="GH16_2"/>
    <property type="match status" value="1"/>
</dbReference>
<feature type="chain" id="PRO_5045393414" description="GH16 domain-containing protein" evidence="3">
    <location>
        <begin position="25"/>
        <end position="398"/>
    </location>
</feature>
<proteinExistence type="inferred from homology"/>
<reference evidence="5 6" key="1">
    <citation type="submission" date="2024-02" db="EMBL/GenBank/DDBJ databases">
        <title>Rhodopirellula caenicola NBRC 110016.</title>
        <authorList>
            <person name="Ichikawa N."/>
            <person name="Katano-Makiyama Y."/>
            <person name="Hidaka K."/>
        </authorList>
    </citation>
    <scope>NUCLEOTIDE SEQUENCE [LARGE SCALE GENOMIC DNA]</scope>
    <source>
        <strain evidence="5 6">NBRC 110016</strain>
    </source>
</reference>
<sequence>MFKFRNRTLAIAVVAIAISLSAQADPPQPFGDVLNSSVGDWELMPGFSDEFNGQRIDTRKWNIDTEDWGTWSWDPENVRVEDGSLLLQMVQETHQRDKQKLDYKSGIARTHHTITYGYFEARIKGCARFPGASPAFWLHSKGPQNRYRAKDGETVTYSEIDVVELQQSEFDNKTKKHHGVHHIDCNLHTQLLRNAQKQWIRPNTNPEMCKNEFIAPWDPRDDFHVYAVENSEQWIVWYIDGKEIGRKPNLYWHLPMHVTLSLGLRYPFEGYKDGNRVPVYEKTTTDGFPTAMSVDYVRVWQNVAAKQSESKLRQSQQQTAGVDKASSTTKPIKPTLQTNMTKAEFVAMEKEKWNRAGWAWDQAKVESNFDEMDTNHDGITSGIERQRWFAKKKESANQ</sequence>
<dbReference type="SUPFAM" id="SSF49899">
    <property type="entry name" value="Concanavalin A-like lectins/glucanases"/>
    <property type="match status" value="1"/>
</dbReference>
<dbReference type="RefSeq" id="WP_345685470.1">
    <property type="nucleotide sequence ID" value="NZ_BAABRO010000010.1"/>
</dbReference>
<evidence type="ECO:0000259" key="4">
    <source>
        <dbReference type="PROSITE" id="PS51762"/>
    </source>
</evidence>
<dbReference type="Pfam" id="PF00722">
    <property type="entry name" value="Glyco_hydro_16"/>
    <property type="match status" value="1"/>
</dbReference>
<dbReference type="NCBIfam" id="NF041449">
    <property type="entry name" value="K_carrageenase"/>
    <property type="match status" value="1"/>
</dbReference>
<evidence type="ECO:0000313" key="6">
    <source>
        <dbReference type="Proteomes" id="UP001416858"/>
    </source>
</evidence>
<comment type="caution">
    <text evidence="5">The sequence shown here is derived from an EMBL/GenBank/DDBJ whole genome shotgun (WGS) entry which is preliminary data.</text>
</comment>
<evidence type="ECO:0000256" key="3">
    <source>
        <dbReference type="SAM" id="SignalP"/>
    </source>
</evidence>
<keyword evidence="6" id="KW-1185">Reference proteome</keyword>
<dbReference type="Gene3D" id="2.60.120.200">
    <property type="match status" value="1"/>
</dbReference>
<dbReference type="InterPro" id="IPR048238">
    <property type="entry name" value="K-carrageenase"/>
</dbReference>
<feature type="compositionally biased region" description="Polar residues" evidence="2">
    <location>
        <begin position="313"/>
        <end position="336"/>
    </location>
</feature>
<dbReference type="InterPro" id="IPR013320">
    <property type="entry name" value="ConA-like_dom_sf"/>
</dbReference>
<feature type="domain" description="GH16" evidence="4">
    <location>
        <begin position="21"/>
        <end position="305"/>
    </location>
</feature>
<gene>
    <name evidence="5" type="ORF">Rcae01_04169</name>
</gene>